<proteinExistence type="predicted"/>
<gene>
    <name evidence="2" type="ORF">Pcinc_020753</name>
</gene>
<reference evidence="2" key="1">
    <citation type="submission" date="2023-10" db="EMBL/GenBank/DDBJ databases">
        <title>Genome assemblies of two species of porcelain crab, Petrolisthes cinctipes and Petrolisthes manimaculis (Anomura: Porcellanidae).</title>
        <authorList>
            <person name="Angst P."/>
        </authorList>
    </citation>
    <scope>NUCLEOTIDE SEQUENCE</scope>
    <source>
        <strain evidence="2">PB745_01</strain>
        <tissue evidence="2">Gill</tissue>
    </source>
</reference>
<feature type="region of interest" description="Disordered" evidence="1">
    <location>
        <begin position="1"/>
        <end position="165"/>
    </location>
</feature>
<evidence type="ECO:0000256" key="1">
    <source>
        <dbReference type="SAM" id="MobiDB-lite"/>
    </source>
</evidence>
<feature type="compositionally biased region" description="Basic and acidic residues" evidence="1">
    <location>
        <begin position="115"/>
        <end position="131"/>
    </location>
</feature>
<keyword evidence="3" id="KW-1185">Reference proteome</keyword>
<sequence>MENYEKHKETEIKREQRKKEDTNGNKSEEEEEEAGRGLGNLRPETHAPESNGPFRRPVSLSQNDPSDSDSSAHHHFSRPTPLSQNDPYGYHRNAIRSETSEDEMMMTRATSSGEGRTKHYDEDDTFRRETYTRTSPGARGRRHQRRCDVLTSETSEDETITRTTL</sequence>
<feature type="compositionally biased region" description="Basic and acidic residues" evidence="1">
    <location>
        <begin position="1"/>
        <end position="27"/>
    </location>
</feature>
<name>A0AAE1FHH1_PETCI</name>
<evidence type="ECO:0000313" key="3">
    <source>
        <dbReference type="Proteomes" id="UP001286313"/>
    </source>
</evidence>
<accession>A0AAE1FHH1</accession>
<evidence type="ECO:0000313" key="2">
    <source>
        <dbReference type="EMBL" id="KAK3874287.1"/>
    </source>
</evidence>
<dbReference type="Proteomes" id="UP001286313">
    <property type="component" value="Unassembled WGS sequence"/>
</dbReference>
<comment type="caution">
    <text evidence="2">The sequence shown here is derived from an EMBL/GenBank/DDBJ whole genome shotgun (WGS) entry which is preliminary data.</text>
</comment>
<organism evidence="2 3">
    <name type="scientific">Petrolisthes cinctipes</name>
    <name type="common">Flat porcelain crab</name>
    <dbReference type="NCBI Taxonomy" id="88211"/>
    <lineage>
        <taxon>Eukaryota</taxon>
        <taxon>Metazoa</taxon>
        <taxon>Ecdysozoa</taxon>
        <taxon>Arthropoda</taxon>
        <taxon>Crustacea</taxon>
        <taxon>Multicrustacea</taxon>
        <taxon>Malacostraca</taxon>
        <taxon>Eumalacostraca</taxon>
        <taxon>Eucarida</taxon>
        <taxon>Decapoda</taxon>
        <taxon>Pleocyemata</taxon>
        <taxon>Anomura</taxon>
        <taxon>Galatheoidea</taxon>
        <taxon>Porcellanidae</taxon>
        <taxon>Petrolisthes</taxon>
    </lineage>
</organism>
<dbReference type="AlphaFoldDB" id="A0AAE1FHH1"/>
<dbReference type="EMBL" id="JAWQEG010002114">
    <property type="protein sequence ID" value="KAK3874287.1"/>
    <property type="molecule type" value="Genomic_DNA"/>
</dbReference>
<protein>
    <submittedName>
        <fullName evidence="2">Uncharacterized protein</fullName>
    </submittedName>
</protein>